<evidence type="ECO:0000256" key="1">
    <source>
        <dbReference type="SAM" id="SignalP"/>
    </source>
</evidence>
<dbReference type="Pfam" id="PF11218">
    <property type="entry name" value="DUF3011"/>
    <property type="match status" value="1"/>
</dbReference>
<name>A0A4P7B6K2_ACIHA</name>
<dbReference type="EMBL" id="CP038009">
    <property type="protein sequence ID" value="QBQ16050.1"/>
    <property type="molecule type" value="Genomic_DNA"/>
</dbReference>
<organism evidence="3 4">
    <name type="scientific">Acinetobacter haemolyticus</name>
    <dbReference type="NCBI Taxonomy" id="29430"/>
    <lineage>
        <taxon>Bacteria</taxon>
        <taxon>Pseudomonadati</taxon>
        <taxon>Pseudomonadota</taxon>
        <taxon>Gammaproteobacteria</taxon>
        <taxon>Moraxellales</taxon>
        <taxon>Moraxellaceae</taxon>
        <taxon>Acinetobacter</taxon>
    </lineage>
</organism>
<dbReference type="EMBL" id="JAGFOT010000001">
    <property type="protein sequence ID" value="MBO3656481.1"/>
    <property type="molecule type" value="Genomic_DNA"/>
</dbReference>
<reference evidence="2" key="2">
    <citation type="submission" date="2021-03" db="EMBL/GenBank/DDBJ databases">
        <title>Acinetobacter spp. whole-genome sequenced from Terengganu.</title>
        <authorList>
            <person name="Mohd Rani F."/>
        </authorList>
    </citation>
    <scope>NUCLEOTIDE SEQUENCE</scope>
    <source>
        <strain evidence="2">AC1502</strain>
    </source>
</reference>
<proteinExistence type="predicted"/>
<evidence type="ECO:0000313" key="4">
    <source>
        <dbReference type="Proteomes" id="UP000294395"/>
    </source>
</evidence>
<dbReference type="InterPro" id="IPR021381">
    <property type="entry name" value="DUF3011"/>
</dbReference>
<keyword evidence="1" id="KW-0732">Signal</keyword>
<evidence type="ECO:0000313" key="3">
    <source>
        <dbReference type="EMBL" id="QBQ16050.1"/>
    </source>
</evidence>
<sequence length="200" mass="21973">MKIKNYFYTSLTLILISLSISNHTFAETTVKCESKNFEYNECYAKSLKKPQLIHQSSHASCILNRTWGFNPKSGYLWVSQGCSGVFADPTGYYHGQSGTYDNGARTYSSDGKDLGAAVAGALIGAVILNSIDKHQHQSSNKKASSQYDGCHGVGCKVDNPDKQVIDNRPQFDKDGNPNFDTHGNWIGCHGMGCEVDNPDY</sequence>
<reference evidence="3 4" key="1">
    <citation type="submission" date="2019-03" db="EMBL/GenBank/DDBJ databases">
        <title>Complete genome sequence of two outbreak-associated Acinetobacter haemolyticus strains.</title>
        <authorList>
            <person name="Bai L."/>
            <person name="Zhang S.-C."/>
            <person name="Deng Y."/>
            <person name="Song C.-C."/>
            <person name="Kang G.-B."/>
            <person name="Dong Y."/>
            <person name="Wang Y."/>
            <person name="Gao F."/>
            <person name="Huang H."/>
        </authorList>
    </citation>
    <scope>NUCLEOTIDE SEQUENCE [LARGE SCALE GENOMIC DNA]</scope>
    <source>
        <strain evidence="3 4">TJR01</strain>
    </source>
</reference>
<feature type="signal peptide" evidence="1">
    <location>
        <begin position="1"/>
        <end position="26"/>
    </location>
</feature>
<dbReference type="Proteomes" id="UP000294395">
    <property type="component" value="Chromosome"/>
</dbReference>
<gene>
    <name evidence="3" type="ORF">AHTJR_07105</name>
    <name evidence="2" type="ORF">J5N55_00065</name>
</gene>
<protein>
    <submittedName>
        <fullName evidence="3">DUF3011 domain-containing protein</fullName>
    </submittedName>
</protein>
<dbReference type="Proteomes" id="UP000670925">
    <property type="component" value="Unassembled WGS sequence"/>
</dbReference>
<dbReference type="RefSeq" id="WP_134252124.1">
    <property type="nucleotide sequence ID" value="NZ_CP038009.1"/>
</dbReference>
<feature type="chain" id="PRO_5020599268" evidence="1">
    <location>
        <begin position="27"/>
        <end position="200"/>
    </location>
</feature>
<evidence type="ECO:0000313" key="2">
    <source>
        <dbReference type="EMBL" id="MBO3656481.1"/>
    </source>
</evidence>
<accession>A0A4P7B6K2</accession>
<dbReference type="AlphaFoldDB" id="A0A4P7B6K2"/>